<evidence type="ECO:0000256" key="1">
    <source>
        <dbReference type="PIRNR" id="PIRNR026508"/>
    </source>
</evidence>
<dbReference type="Proteomes" id="UP000308489">
    <property type="component" value="Chromosome 1"/>
</dbReference>
<gene>
    <name evidence="2" type="ORF">NCTC503_02093</name>
</gene>
<sequence>MENNIDNSIIEIKEDDMKDVANKFKEELQDSKEVMALTTKININDGNAILDFGNEPANKIAEFSDRILKSIKTSSVEGSSEMIKQLTSIMKKFDKNDFIEEKQGFFQRLFNSPSKAIEKLMGKYKTIGGEIDTIYTQLTGYKKDINDVNIMLDAMYEENVHYYRELEKYIAAGKIIEHDIEENLLPKLEKKAADSGDQMDIINVENMKNSLELLKQRIYDLEMGKVVSLQTAPQIRIIQKGNYKLVSKIHSAFVVTIPVFKNGIIQAVALKRQKLVADSLSELDKTTNELLIKNAENIKNQSVDIAKLAGSSSVKIETLEQTWNTIMQGIEETKQIEEDNKKNREESLVKIRDMQEQMKEKSIV</sequence>
<name>A0A4U9RPF6_HATHI</name>
<dbReference type="KEGG" id="hhw:NCTC503_02093"/>
<evidence type="ECO:0000313" key="3">
    <source>
        <dbReference type="Proteomes" id="UP000308489"/>
    </source>
</evidence>
<protein>
    <submittedName>
        <fullName evidence="2">Toxic anion resistance protein</fullName>
    </submittedName>
</protein>
<dbReference type="Pfam" id="PF05816">
    <property type="entry name" value="TelA"/>
    <property type="match status" value="1"/>
</dbReference>
<dbReference type="OrthoDB" id="9768858at2"/>
<evidence type="ECO:0000313" key="2">
    <source>
        <dbReference type="EMBL" id="VTQ93351.1"/>
    </source>
</evidence>
<reference evidence="2 3" key="1">
    <citation type="submission" date="2019-05" db="EMBL/GenBank/DDBJ databases">
        <authorList>
            <consortium name="Pathogen Informatics"/>
        </authorList>
    </citation>
    <scope>NUCLEOTIDE SEQUENCE [LARGE SCALE GENOMIC DNA]</scope>
    <source>
        <strain evidence="2 3">NCTC503</strain>
    </source>
</reference>
<dbReference type="PANTHER" id="PTHR38432:SF2">
    <property type="entry name" value="TELLURITE RESISTANCE PROTEIN"/>
    <property type="match status" value="1"/>
</dbReference>
<dbReference type="PIRSF" id="PIRSF026508">
    <property type="entry name" value="TelA"/>
    <property type="match status" value="1"/>
</dbReference>
<dbReference type="RefSeq" id="WP_138210665.1">
    <property type="nucleotide sequence ID" value="NZ_CBCRUQ010000013.1"/>
</dbReference>
<dbReference type="PANTHER" id="PTHR38432">
    <property type="entry name" value="TELA-LIKE PROTEIN SAOUHSC_01408"/>
    <property type="match status" value="1"/>
</dbReference>
<comment type="similarity">
    <text evidence="1">Belongs to the TelA family.</text>
</comment>
<dbReference type="EMBL" id="LR590481">
    <property type="protein sequence ID" value="VTQ93351.1"/>
    <property type="molecule type" value="Genomic_DNA"/>
</dbReference>
<organism evidence="2 3">
    <name type="scientific">Hathewaya histolytica</name>
    <name type="common">Clostridium histolyticum</name>
    <dbReference type="NCBI Taxonomy" id="1498"/>
    <lineage>
        <taxon>Bacteria</taxon>
        <taxon>Bacillati</taxon>
        <taxon>Bacillota</taxon>
        <taxon>Clostridia</taxon>
        <taxon>Eubacteriales</taxon>
        <taxon>Clostridiaceae</taxon>
        <taxon>Hathewaya</taxon>
    </lineage>
</organism>
<dbReference type="AlphaFoldDB" id="A0A4U9RPF6"/>
<keyword evidence="3" id="KW-1185">Reference proteome</keyword>
<dbReference type="InterPro" id="IPR008863">
    <property type="entry name" value="Toxic_anion-R_TelA"/>
</dbReference>
<accession>A0A4U9RPF6</accession>
<proteinExistence type="inferred from homology"/>